<sequence length="79" mass="9071">MGDTVKGKEGKLRERIKREEDDGGVCYENLVRAFYSNAKFDYGSNGQTIASSPHMLWEKRLKFLPLSLRNTSVFPTRVM</sequence>
<dbReference type="EMBL" id="JABFAD010000008">
    <property type="protein sequence ID" value="MBA0804774.1"/>
    <property type="molecule type" value="Genomic_DNA"/>
</dbReference>
<protein>
    <submittedName>
        <fullName evidence="1">Uncharacterized protein</fullName>
    </submittedName>
</protein>
<evidence type="ECO:0000313" key="2">
    <source>
        <dbReference type="Proteomes" id="UP000593560"/>
    </source>
</evidence>
<name>A0A7J9H5X7_9ROSI</name>
<accession>A0A7J9H5X7</accession>
<gene>
    <name evidence="1" type="ORF">Gohar_004341</name>
</gene>
<organism evidence="1 2">
    <name type="scientific">Gossypium harknessii</name>
    <dbReference type="NCBI Taxonomy" id="34285"/>
    <lineage>
        <taxon>Eukaryota</taxon>
        <taxon>Viridiplantae</taxon>
        <taxon>Streptophyta</taxon>
        <taxon>Embryophyta</taxon>
        <taxon>Tracheophyta</taxon>
        <taxon>Spermatophyta</taxon>
        <taxon>Magnoliopsida</taxon>
        <taxon>eudicotyledons</taxon>
        <taxon>Gunneridae</taxon>
        <taxon>Pentapetalae</taxon>
        <taxon>rosids</taxon>
        <taxon>malvids</taxon>
        <taxon>Malvales</taxon>
        <taxon>Malvaceae</taxon>
        <taxon>Malvoideae</taxon>
        <taxon>Gossypium</taxon>
    </lineage>
</organism>
<dbReference type="Proteomes" id="UP000593560">
    <property type="component" value="Unassembled WGS sequence"/>
</dbReference>
<dbReference type="AlphaFoldDB" id="A0A7J9H5X7"/>
<reference evidence="1 2" key="1">
    <citation type="journal article" date="2019" name="Genome Biol. Evol.">
        <title>Insights into the evolution of the New World diploid cottons (Gossypium, subgenus Houzingenia) based on genome sequencing.</title>
        <authorList>
            <person name="Grover C.E."/>
            <person name="Arick M.A. 2nd"/>
            <person name="Thrash A."/>
            <person name="Conover J.L."/>
            <person name="Sanders W.S."/>
            <person name="Peterson D.G."/>
            <person name="Frelichowski J.E."/>
            <person name="Scheffler J.A."/>
            <person name="Scheffler B.E."/>
            <person name="Wendel J.F."/>
        </authorList>
    </citation>
    <scope>NUCLEOTIDE SEQUENCE [LARGE SCALE GENOMIC DNA]</scope>
    <source>
        <strain evidence="1">0</strain>
        <tissue evidence="1">Leaf</tissue>
    </source>
</reference>
<proteinExistence type="predicted"/>
<evidence type="ECO:0000313" key="1">
    <source>
        <dbReference type="EMBL" id="MBA0804774.1"/>
    </source>
</evidence>
<dbReference type="OrthoDB" id="1008715at2759"/>
<keyword evidence="2" id="KW-1185">Reference proteome</keyword>
<feature type="non-terminal residue" evidence="1">
    <location>
        <position position="1"/>
    </location>
</feature>
<comment type="caution">
    <text evidence="1">The sequence shown here is derived from an EMBL/GenBank/DDBJ whole genome shotgun (WGS) entry which is preliminary data.</text>
</comment>